<dbReference type="Pfam" id="PF03488">
    <property type="entry name" value="Ins_beta"/>
    <property type="match status" value="1"/>
</dbReference>
<comment type="similarity">
    <text evidence="2">Belongs to the insulin family.</text>
</comment>
<evidence type="ECO:0000256" key="2">
    <source>
        <dbReference type="ARBA" id="ARBA00009034"/>
    </source>
</evidence>
<dbReference type="HOGENOM" id="CLU_1961505_0_0_1"/>
<dbReference type="GO" id="GO:0005179">
    <property type="term" value="F:hormone activity"/>
    <property type="evidence" value="ECO:0007669"/>
    <property type="project" value="InterPro"/>
</dbReference>
<name>G0MMU5_CAEBE</name>
<dbReference type="InParanoid" id="G0MMU5"/>
<dbReference type="InterPro" id="IPR052335">
    <property type="entry name" value="Insulin-like_regulatory"/>
</dbReference>
<dbReference type="PANTHER" id="PTHR33893:SF9">
    <property type="entry name" value="INSULIN RELATED-RELATED"/>
    <property type="match status" value="1"/>
</dbReference>
<evidence type="ECO:0000256" key="4">
    <source>
        <dbReference type="ARBA" id="ARBA00022729"/>
    </source>
</evidence>
<reference evidence="8" key="1">
    <citation type="submission" date="2011-07" db="EMBL/GenBank/DDBJ databases">
        <authorList>
            <consortium name="Caenorhabditis brenneri Sequencing and Analysis Consortium"/>
            <person name="Wilson R.K."/>
        </authorList>
    </citation>
    <scope>NUCLEOTIDE SEQUENCE [LARGE SCALE GENOMIC DNA]</scope>
    <source>
        <strain evidence="8">PB2801</strain>
    </source>
</reference>
<keyword evidence="8" id="KW-1185">Reference proteome</keyword>
<keyword evidence="4 6" id="KW-0732">Signal</keyword>
<evidence type="ECO:0000313" key="8">
    <source>
        <dbReference type="Proteomes" id="UP000008068"/>
    </source>
</evidence>
<feature type="signal peptide" evidence="6">
    <location>
        <begin position="1"/>
        <end position="20"/>
    </location>
</feature>
<comment type="subcellular location">
    <subcellularLocation>
        <location evidence="1">Secreted</location>
    </subcellularLocation>
</comment>
<keyword evidence="3" id="KW-0964">Secreted</keyword>
<dbReference type="Gene3D" id="1.10.100.10">
    <property type="entry name" value="Insulin-like"/>
    <property type="match status" value="1"/>
</dbReference>
<evidence type="ECO:0000256" key="6">
    <source>
        <dbReference type="SAM" id="SignalP"/>
    </source>
</evidence>
<accession>G0MMU5</accession>
<protein>
    <submittedName>
        <fullName evidence="7">Uncharacterized protein</fullName>
    </submittedName>
</protein>
<organism evidence="8">
    <name type="scientific">Caenorhabditis brenneri</name>
    <name type="common">Nematode worm</name>
    <dbReference type="NCBI Taxonomy" id="135651"/>
    <lineage>
        <taxon>Eukaryota</taxon>
        <taxon>Metazoa</taxon>
        <taxon>Ecdysozoa</taxon>
        <taxon>Nematoda</taxon>
        <taxon>Chromadorea</taxon>
        <taxon>Rhabditida</taxon>
        <taxon>Rhabditina</taxon>
        <taxon>Rhabditomorpha</taxon>
        <taxon>Rhabditoidea</taxon>
        <taxon>Rhabditidae</taxon>
        <taxon>Peloderinae</taxon>
        <taxon>Caenorhabditis</taxon>
    </lineage>
</organism>
<dbReference type="SUPFAM" id="SSF56994">
    <property type="entry name" value="Insulin-like"/>
    <property type="match status" value="1"/>
</dbReference>
<evidence type="ECO:0000256" key="3">
    <source>
        <dbReference type="ARBA" id="ARBA00022525"/>
    </source>
</evidence>
<sequence length="128" mass="14262">MSRLAVFVSILVVSFFITSATSPAPTDDVASHILTASKLLSEYQKILREESKKLDEIDVTIQDIKYLVKTRAHRDIYLCGKRILDEVVKVCGGTSEQAIGTEIDMSVCCNQKCNDEFIKTAMCPVKKD</sequence>
<dbReference type="AlphaFoldDB" id="G0MMU5"/>
<gene>
    <name evidence="7" type="ORF">CAEBREN_02361</name>
</gene>
<dbReference type="InterPro" id="IPR003235">
    <property type="entry name" value="Nem_insulin-like_b-type"/>
</dbReference>
<dbReference type="InterPro" id="IPR036438">
    <property type="entry name" value="Insulin-like_sf"/>
</dbReference>
<dbReference type="PANTHER" id="PTHR33893">
    <property type="entry name" value="INSULIN RELATED-RELATED-RELATED"/>
    <property type="match status" value="1"/>
</dbReference>
<evidence type="ECO:0000256" key="5">
    <source>
        <dbReference type="ARBA" id="ARBA00023157"/>
    </source>
</evidence>
<feature type="chain" id="PRO_5003403282" evidence="6">
    <location>
        <begin position="21"/>
        <end position="128"/>
    </location>
</feature>
<keyword evidence="5" id="KW-1015">Disulfide bond</keyword>
<evidence type="ECO:0000313" key="7">
    <source>
        <dbReference type="EMBL" id="EGT37548.1"/>
    </source>
</evidence>
<proteinExistence type="inferred from homology"/>
<dbReference type="EMBL" id="GL379802">
    <property type="protein sequence ID" value="EGT37548.1"/>
    <property type="molecule type" value="Genomic_DNA"/>
</dbReference>
<evidence type="ECO:0000256" key="1">
    <source>
        <dbReference type="ARBA" id="ARBA00004613"/>
    </source>
</evidence>
<dbReference type="Proteomes" id="UP000008068">
    <property type="component" value="Unassembled WGS sequence"/>
</dbReference>
<dbReference type="GO" id="GO:0005576">
    <property type="term" value="C:extracellular region"/>
    <property type="evidence" value="ECO:0007669"/>
    <property type="project" value="UniProtKB-SubCell"/>
</dbReference>